<proteinExistence type="predicted"/>
<gene>
    <name evidence="1" type="ORF">AVDCRST_MAG18-2959</name>
</gene>
<feature type="non-terminal residue" evidence="1">
    <location>
        <position position="1"/>
    </location>
</feature>
<sequence>DDCYELHGGNHERQEQWLDVCCMAGIGGCSRDGQVSEGGRRHPWPRIPGHVLADRWHAYVAPPCSDLEGHQETGGRYGRGVLRGSTV</sequence>
<name>A0A6J4VIN4_9BACT</name>
<accession>A0A6J4VIN4</accession>
<reference evidence="1" key="1">
    <citation type="submission" date="2020-02" db="EMBL/GenBank/DDBJ databases">
        <authorList>
            <person name="Meier V. D."/>
        </authorList>
    </citation>
    <scope>NUCLEOTIDE SEQUENCE</scope>
    <source>
        <strain evidence="1">AVDCRST_MAG18</strain>
    </source>
</reference>
<dbReference type="AlphaFoldDB" id="A0A6J4VIN4"/>
<evidence type="ECO:0000313" key="1">
    <source>
        <dbReference type="EMBL" id="CAA9579633.1"/>
    </source>
</evidence>
<organism evidence="1">
    <name type="scientific">uncultured Thermomicrobiales bacterium</name>
    <dbReference type="NCBI Taxonomy" id="1645740"/>
    <lineage>
        <taxon>Bacteria</taxon>
        <taxon>Pseudomonadati</taxon>
        <taxon>Thermomicrobiota</taxon>
        <taxon>Thermomicrobia</taxon>
        <taxon>Thermomicrobiales</taxon>
        <taxon>environmental samples</taxon>
    </lineage>
</organism>
<dbReference type="EMBL" id="CADCWN010000221">
    <property type="protein sequence ID" value="CAA9579633.1"/>
    <property type="molecule type" value="Genomic_DNA"/>
</dbReference>
<feature type="non-terminal residue" evidence="1">
    <location>
        <position position="87"/>
    </location>
</feature>
<protein>
    <submittedName>
        <fullName evidence="1">Uncharacterized protein</fullName>
    </submittedName>
</protein>